<dbReference type="CDD" id="cd12797">
    <property type="entry name" value="M23_peptidase"/>
    <property type="match status" value="1"/>
</dbReference>
<dbReference type="Gene3D" id="2.70.70.10">
    <property type="entry name" value="Glucose Permease (Domain IIA)"/>
    <property type="match status" value="1"/>
</dbReference>
<protein>
    <submittedName>
        <fullName evidence="2">Peptidase M23</fullName>
    </submittedName>
</protein>
<sequence>MARLLAVCLACLPAGQGLAQAGPAADARAAMISLEMAGAALEEAKSARDRVAALTQTVKAYEAGLAALREGLRRARLREATIQGAFDAESERLAQLLGVLQTIEKAPEPSLLIHPDGPIGTARSGMILSDVAPALQQQAETLREGLEELATIRALQEGALETLQDGLKGAQTARAELSQAIASRTELPRRFVQDEQAMRTLIASSDTLASFASGLLSDPASHQSGGALQDFASSKGRLKLPVLGRVLRQFDEADAAGVERPGWVVATRPLALVTTPWPATIRYLGPLLDYGNVVILEPGDGYLLVLAGLGQLYGEVGEVIAQGAPVGLMGGAGQGFPDNAPDPSAETGTDQAFLIEVAQGAGAEASETLYIELRDNQRPVDPAEWFAAGKD</sequence>
<dbReference type="STRING" id="154981.AKJ29_03825"/>
<evidence type="ECO:0000256" key="1">
    <source>
        <dbReference type="SAM" id="SignalP"/>
    </source>
</evidence>
<feature type="chain" id="PRO_5006140438" evidence="1">
    <location>
        <begin position="20"/>
        <end position="391"/>
    </location>
</feature>
<keyword evidence="1" id="KW-0732">Signal</keyword>
<accession>A0A0P7JL83</accession>
<organism evidence="2 3">
    <name type="scientific">Aliiroseovarius crassostreae</name>
    <dbReference type="NCBI Taxonomy" id="154981"/>
    <lineage>
        <taxon>Bacteria</taxon>
        <taxon>Pseudomonadati</taxon>
        <taxon>Pseudomonadota</taxon>
        <taxon>Alphaproteobacteria</taxon>
        <taxon>Rhodobacterales</taxon>
        <taxon>Paracoccaceae</taxon>
        <taxon>Aliiroseovarius</taxon>
    </lineage>
</organism>
<evidence type="ECO:0000313" key="2">
    <source>
        <dbReference type="EMBL" id="KPN61847.1"/>
    </source>
</evidence>
<dbReference type="AlphaFoldDB" id="A0A0P7JL83"/>
<name>A0A0P7JL83_9RHOB</name>
<dbReference type="SUPFAM" id="SSF51261">
    <property type="entry name" value="Duplicated hybrid motif"/>
    <property type="match status" value="1"/>
</dbReference>
<dbReference type="RefSeq" id="WP_055192881.1">
    <property type="nucleotide sequence ID" value="NZ_FPBS01000003.1"/>
</dbReference>
<evidence type="ECO:0000313" key="3">
    <source>
        <dbReference type="Proteomes" id="UP000050471"/>
    </source>
</evidence>
<gene>
    <name evidence="2" type="ORF">AKJ29_03825</name>
</gene>
<proteinExistence type="predicted"/>
<reference evidence="2 3" key="1">
    <citation type="submission" date="2015-09" db="EMBL/GenBank/DDBJ databases">
        <title>Draft genome sequence of Aliiroseovarius crassostreae CV919-312TSm, the causative agent of Roseovarius Oyster Disease (formerly Juvenile Oyster Disease).</title>
        <authorList>
            <person name="Kessner L."/>
            <person name="Spinard E."/>
            <person name="Nelson D."/>
        </authorList>
    </citation>
    <scope>NUCLEOTIDE SEQUENCE [LARGE SCALE GENOMIC DNA]</scope>
    <source>
        <strain evidence="2 3">CV919-312</strain>
    </source>
</reference>
<comment type="caution">
    <text evidence="2">The sequence shown here is derived from an EMBL/GenBank/DDBJ whole genome shotgun (WGS) entry which is preliminary data.</text>
</comment>
<dbReference type="EMBL" id="LKBA01000024">
    <property type="protein sequence ID" value="KPN61847.1"/>
    <property type="molecule type" value="Genomic_DNA"/>
</dbReference>
<feature type="signal peptide" evidence="1">
    <location>
        <begin position="1"/>
        <end position="19"/>
    </location>
</feature>
<keyword evidence="3" id="KW-1185">Reference proteome</keyword>
<dbReference type="Proteomes" id="UP000050471">
    <property type="component" value="Unassembled WGS sequence"/>
</dbReference>
<dbReference type="InterPro" id="IPR011055">
    <property type="entry name" value="Dup_hybrid_motif"/>
</dbReference>